<feature type="compositionally biased region" description="Acidic residues" evidence="1">
    <location>
        <begin position="57"/>
        <end position="89"/>
    </location>
</feature>
<evidence type="ECO:0000313" key="3">
    <source>
        <dbReference type="Proteomes" id="UP000284375"/>
    </source>
</evidence>
<dbReference type="AlphaFoldDB" id="A0A423W2K0"/>
<sequence length="148" mass="16678">MSSPDHASDLLPGGPHDNGSNPRVCPYRTTRFHDQECSRYFDCPTHQIERARSEGSASEDEDEEDEEEETIEDEVGEDVEADDDDDEEEHEARASNEASSLSEDRSESREMDEDAPEALENPHHDVVDLTTPSPEADHSLLFEQGHRL</sequence>
<gene>
    <name evidence="2" type="ORF">VSDG_04637</name>
</gene>
<comment type="caution">
    <text evidence="2">The sequence shown here is derived from an EMBL/GenBank/DDBJ whole genome shotgun (WGS) entry which is preliminary data.</text>
</comment>
<proteinExistence type="predicted"/>
<evidence type="ECO:0000313" key="2">
    <source>
        <dbReference type="EMBL" id="ROV97539.1"/>
    </source>
</evidence>
<keyword evidence="3" id="KW-1185">Reference proteome</keyword>
<dbReference type="EMBL" id="LJZO01000016">
    <property type="protein sequence ID" value="ROV97539.1"/>
    <property type="molecule type" value="Genomic_DNA"/>
</dbReference>
<feature type="compositionally biased region" description="Basic and acidic residues" evidence="1">
    <location>
        <begin position="135"/>
        <end position="148"/>
    </location>
</feature>
<reference evidence="2 3" key="1">
    <citation type="submission" date="2015-09" db="EMBL/GenBank/DDBJ databases">
        <title>Host preference determinants of Valsa canker pathogens revealed by comparative genomics.</title>
        <authorList>
            <person name="Yin Z."/>
            <person name="Huang L."/>
        </authorList>
    </citation>
    <scope>NUCLEOTIDE SEQUENCE [LARGE SCALE GENOMIC DNA]</scope>
    <source>
        <strain evidence="2 3">YSFL</strain>
    </source>
</reference>
<dbReference type="Proteomes" id="UP000284375">
    <property type="component" value="Unassembled WGS sequence"/>
</dbReference>
<organism evidence="2 3">
    <name type="scientific">Cytospora chrysosperma</name>
    <name type="common">Cytospora canker fungus</name>
    <name type="synonym">Sphaeria chrysosperma</name>
    <dbReference type="NCBI Taxonomy" id="252740"/>
    <lineage>
        <taxon>Eukaryota</taxon>
        <taxon>Fungi</taxon>
        <taxon>Dikarya</taxon>
        <taxon>Ascomycota</taxon>
        <taxon>Pezizomycotina</taxon>
        <taxon>Sordariomycetes</taxon>
        <taxon>Sordariomycetidae</taxon>
        <taxon>Diaporthales</taxon>
        <taxon>Cytosporaceae</taxon>
        <taxon>Cytospora</taxon>
    </lineage>
</organism>
<feature type="region of interest" description="Disordered" evidence="1">
    <location>
        <begin position="1"/>
        <end position="148"/>
    </location>
</feature>
<accession>A0A423W2K0</accession>
<dbReference type="STRING" id="252740.A0A423W2K0"/>
<evidence type="ECO:0000256" key="1">
    <source>
        <dbReference type="SAM" id="MobiDB-lite"/>
    </source>
</evidence>
<name>A0A423W2K0_CYTCH</name>
<dbReference type="OrthoDB" id="660555at2759"/>
<protein>
    <submittedName>
        <fullName evidence="2">Uncharacterized protein</fullName>
    </submittedName>
</protein>